<dbReference type="PANTHER" id="PTHR45138:SF9">
    <property type="entry name" value="DIGUANYLATE CYCLASE DGCM-RELATED"/>
    <property type="match status" value="1"/>
</dbReference>
<dbReference type="GO" id="GO:1902201">
    <property type="term" value="P:negative regulation of bacterial-type flagellum-dependent cell motility"/>
    <property type="evidence" value="ECO:0007669"/>
    <property type="project" value="TreeGrafter"/>
</dbReference>
<evidence type="ECO:0000256" key="4">
    <source>
        <dbReference type="SAM" id="Phobius"/>
    </source>
</evidence>
<dbReference type="Proteomes" id="UP000028181">
    <property type="component" value="Chromosome I"/>
</dbReference>
<dbReference type="EC" id="2.7.7.65" evidence="1"/>
<dbReference type="GO" id="GO:0043709">
    <property type="term" value="P:cell adhesion involved in single-species biofilm formation"/>
    <property type="evidence" value="ECO:0007669"/>
    <property type="project" value="TreeGrafter"/>
</dbReference>
<keyword evidence="4" id="KW-0472">Membrane</keyword>
<feature type="transmembrane region" description="Helical" evidence="4">
    <location>
        <begin position="122"/>
        <end position="140"/>
    </location>
</feature>
<feature type="transmembrane region" description="Helical" evidence="4">
    <location>
        <begin position="91"/>
        <end position="110"/>
    </location>
</feature>
<dbReference type="GeneID" id="24255930"/>
<feature type="domain" description="GGDEF" evidence="5">
    <location>
        <begin position="250"/>
        <end position="382"/>
    </location>
</feature>
<accession>A0A068SQ16</accession>
<comment type="catalytic activity">
    <reaction evidence="2">
        <text>2 GTP = 3',3'-c-di-GMP + 2 diphosphate</text>
        <dbReference type="Rhea" id="RHEA:24898"/>
        <dbReference type="ChEBI" id="CHEBI:33019"/>
        <dbReference type="ChEBI" id="CHEBI:37565"/>
        <dbReference type="ChEBI" id="CHEBI:58805"/>
        <dbReference type="EC" id="2.7.7.65"/>
    </reaction>
</comment>
<protein>
    <recommendedName>
        <fullName evidence="1">diguanylate cyclase</fullName>
        <ecNumber evidence="1">2.7.7.65</ecNumber>
    </recommendedName>
</protein>
<dbReference type="SMART" id="SM00267">
    <property type="entry name" value="GGDEF"/>
    <property type="match status" value="1"/>
</dbReference>
<dbReference type="AlphaFoldDB" id="A0A068SQ16"/>
<dbReference type="OrthoDB" id="9812260at2"/>
<feature type="transmembrane region" description="Helical" evidence="4">
    <location>
        <begin position="152"/>
        <end position="176"/>
    </location>
</feature>
<dbReference type="KEGG" id="ngg:RG540_CH17620"/>
<proteinExistence type="predicted"/>
<evidence type="ECO:0000313" key="6">
    <source>
        <dbReference type="EMBL" id="CDN47934.1"/>
    </source>
</evidence>
<evidence type="ECO:0000313" key="7">
    <source>
        <dbReference type="Proteomes" id="UP000028181"/>
    </source>
</evidence>
<keyword evidence="4" id="KW-1133">Transmembrane helix</keyword>
<dbReference type="InterPro" id="IPR029787">
    <property type="entry name" value="Nucleotide_cyclase"/>
</dbReference>
<dbReference type="InterPro" id="IPR000160">
    <property type="entry name" value="GGDEF_dom"/>
</dbReference>
<feature type="region of interest" description="Disordered" evidence="3">
    <location>
        <begin position="376"/>
        <end position="395"/>
    </location>
</feature>
<keyword evidence="7" id="KW-1185">Reference proteome</keyword>
<dbReference type="Gene3D" id="3.30.70.270">
    <property type="match status" value="1"/>
</dbReference>
<organism evidence="6 7">
    <name type="scientific">Neorhizobium galegae bv. orientalis str. HAMBI 540</name>
    <dbReference type="NCBI Taxonomy" id="1028800"/>
    <lineage>
        <taxon>Bacteria</taxon>
        <taxon>Pseudomonadati</taxon>
        <taxon>Pseudomonadota</taxon>
        <taxon>Alphaproteobacteria</taxon>
        <taxon>Hyphomicrobiales</taxon>
        <taxon>Rhizobiaceae</taxon>
        <taxon>Rhizobium/Agrobacterium group</taxon>
        <taxon>Neorhizobium</taxon>
    </lineage>
</organism>
<feature type="transmembrane region" description="Helical" evidence="4">
    <location>
        <begin position="6"/>
        <end position="27"/>
    </location>
</feature>
<feature type="transmembrane region" description="Helical" evidence="4">
    <location>
        <begin position="196"/>
        <end position="216"/>
    </location>
</feature>
<dbReference type="GO" id="GO:0052621">
    <property type="term" value="F:diguanylate cyclase activity"/>
    <property type="evidence" value="ECO:0007669"/>
    <property type="project" value="UniProtKB-EC"/>
</dbReference>
<evidence type="ECO:0000259" key="5">
    <source>
        <dbReference type="PROSITE" id="PS50887"/>
    </source>
</evidence>
<feature type="transmembrane region" description="Helical" evidence="4">
    <location>
        <begin position="63"/>
        <end position="79"/>
    </location>
</feature>
<evidence type="ECO:0000256" key="2">
    <source>
        <dbReference type="ARBA" id="ARBA00034247"/>
    </source>
</evidence>
<keyword evidence="4" id="KW-0812">Transmembrane</keyword>
<evidence type="ECO:0000256" key="3">
    <source>
        <dbReference type="SAM" id="MobiDB-lite"/>
    </source>
</evidence>
<dbReference type="EMBL" id="HG938353">
    <property type="protein sequence ID" value="CDN47934.1"/>
    <property type="molecule type" value="Genomic_DNA"/>
</dbReference>
<dbReference type="InterPro" id="IPR043128">
    <property type="entry name" value="Rev_trsase/Diguanyl_cyclase"/>
</dbReference>
<dbReference type="SUPFAM" id="SSF55073">
    <property type="entry name" value="Nucleotide cyclase"/>
    <property type="match status" value="1"/>
</dbReference>
<dbReference type="PATRIC" id="fig|1028800.3.peg.1777"/>
<feature type="transmembrane region" description="Helical" evidence="4">
    <location>
        <begin position="34"/>
        <end position="57"/>
    </location>
</feature>
<dbReference type="CDD" id="cd01949">
    <property type="entry name" value="GGDEF"/>
    <property type="match status" value="1"/>
</dbReference>
<dbReference type="GO" id="GO:0005886">
    <property type="term" value="C:plasma membrane"/>
    <property type="evidence" value="ECO:0007669"/>
    <property type="project" value="TreeGrafter"/>
</dbReference>
<dbReference type="PANTHER" id="PTHR45138">
    <property type="entry name" value="REGULATORY COMPONENTS OF SENSORY TRANSDUCTION SYSTEM"/>
    <property type="match status" value="1"/>
</dbReference>
<dbReference type="RefSeq" id="WP_046601016.1">
    <property type="nucleotide sequence ID" value="NZ_HG938353.1"/>
</dbReference>
<gene>
    <name evidence="6" type="ORF">RG540_CH17620</name>
</gene>
<dbReference type="InterPro" id="IPR050469">
    <property type="entry name" value="Diguanylate_Cyclase"/>
</dbReference>
<name>A0A068SQ16_NEOGA</name>
<reference evidence="7" key="1">
    <citation type="journal article" date="2014" name="BMC Genomics">
        <title>Genome sequencing of two Neorhizobium galegae strains reveals a noeT gene responsible for the unusual acetylation of the nodulation factors.</title>
        <authorList>
            <person name="Osterman J."/>
            <person name="Marsh J."/>
            <person name="Laine P.K."/>
            <person name="Zeng Z."/>
            <person name="Alatalo E."/>
            <person name="Sullivan J.T."/>
            <person name="Young J.P."/>
            <person name="Thomas-Oates J."/>
            <person name="Paulin L."/>
            <person name="Lindstrom K."/>
        </authorList>
    </citation>
    <scope>NUCLEOTIDE SEQUENCE [LARGE SCALE GENOMIC DNA]</scope>
    <source>
        <strain evidence="7">HAMBI 540</strain>
    </source>
</reference>
<dbReference type="PROSITE" id="PS50887">
    <property type="entry name" value="GGDEF"/>
    <property type="match status" value="1"/>
</dbReference>
<dbReference type="HOGENOM" id="CLU_000445_11_1_5"/>
<dbReference type="Pfam" id="PF00990">
    <property type="entry name" value="GGDEF"/>
    <property type="match status" value="1"/>
</dbReference>
<evidence type="ECO:0000256" key="1">
    <source>
        <dbReference type="ARBA" id="ARBA00012528"/>
    </source>
</evidence>
<dbReference type="eggNOG" id="COG3706">
    <property type="taxonomic scope" value="Bacteria"/>
</dbReference>
<dbReference type="NCBIfam" id="TIGR00254">
    <property type="entry name" value="GGDEF"/>
    <property type="match status" value="1"/>
</dbReference>
<sequence>MNGAAFFLAVNFIIAMCFGAVFVVVSTRSRSRTAALWFAAAFTVASLSSVCELLVAYAYLTKFWAICAFASVLGGMTLLRVGIGTLYGRKVAPVWAGCFLMTGICLDLLIYDLPRGTAAHAFSYQTPFALALLSSAAAIFSSTRRLAVDRALGYLLLATGLHFFAKASLAVIAGAGTTAKDYIGTNYALISQSSTAVLMVAVGLTLLSVLVLEIMADERSNSEKDALSGLANRRGFENGVKAAMALAPKAGHVVIICDLDHFKRINDTYGHHGGDLVIQAFSDLLQTSAAKNAVVGRIGGEEFAIFLPSTTLDMATLFAQALRGGTMGITVSALPSSFAVTASFGVAELAPGGDLAGAMRDADAALYEAKRSGRNRVRQARHIGSPQPKSIKAVK</sequence>
<dbReference type="FunFam" id="3.30.70.270:FF:000001">
    <property type="entry name" value="Diguanylate cyclase domain protein"/>
    <property type="match status" value="1"/>
</dbReference>